<dbReference type="AlphaFoldDB" id="A0A2S6CL34"/>
<dbReference type="Proteomes" id="UP000237631">
    <property type="component" value="Unassembled WGS sequence"/>
</dbReference>
<name>A0A2S6CL34_9PEZI</name>
<feature type="compositionally biased region" description="Polar residues" evidence="1">
    <location>
        <begin position="200"/>
        <end position="218"/>
    </location>
</feature>
<organism evidence="2 3">
    <name type="scientific">Cercospora berteroae</name>
    <dbReference type="NCBI Taxonomy" id="357750"/>
    <lineage>
        <taxon>Eukaryota</taxon>
        <taxon>Fungi</taxon>
        <taxon>Dikarya</taxon>
        <taxon>Ascomycota</taxon>
        <taxon>Pezizomycotina</taxon>
        <taxon>Dothideomycetes</taxon>
        <taxon>Dothideomycetidae</taxon>
        <taxon>Mycosphaerellales</taxon>
        <taxon>Mycosphaerellaceae</taxon>
        <taxon>Cercospora</taxon>
    </lineage>
</organism>
<dbReference type="OrthoDB" id="3648227at2759"/>
<accession>A0A2S6CL34</accession>
<evidence type="ECO:0000313" key="3">
    <source>
        <dbReference type="Proteomes" id="UP000237631"/>
    </source>
</evidence>
<feature type="region of interest" description="Disordered" evidence="1">
    <location>
        <begin position="263"/>
        <end position="282"/>
    </location>
</feature>
<gene>
    <name evidence="2" type="ORF">CBER1_07322</name>
</gene>
<evidence type="ECO:0000256" key="1">
    <source>
        <dbReference type="SAM" id="MobiDB-lite"/>
    </source>
</evidence>
<evidence type="ECO:0000313" key="2">
    <source>
        <dbReference type="EMBL" id="PPJ60447.1"/>
    </source>
</evidence>
<comment type="caution">
    <text evidence="2">The sequence shown here is derived from an EMBL/GenBank/DDBJ whole genome shotgun (WGS) entry which is preliminary data.</text>
</comment>
<protein>
    <recommendedName>
        <fullName evidence="4">N-acetyltransferase domain-containing protein</fullName>
    </recommendedName>
</protein>
<dbReference type="EMBL" id="PNEN01000271">
    <property type="protein sequence ID" value="PPJ60447.1"/>
    <property type="molecule type" value="Genomic_DNA"/>
</dbReference>
<keyword evidence="3" id="KW-1185">Reference proteome</keyword>
<feature type="region of interest" description="Disordered" evidence="1">
    <location>
        <begin position="1"/>
        <end position="218"/>
    </location>
</feature>
<feature type="compositionally biased region" description="Basic and acidic residues" evidence="1">
    <location>
        <begin position="1"/>
        <end position="26"/>
    </location>
</feature>
<proteinExistence type="predicted"/>
<evidence type="ECO:0008006" key="4">
    <source>
        <dbReference type="Google" id="ProtNLM"/>
    </source>
</evidence>
<sequence length="472" mass="52752">MWKNFRYETDAEAAWRERRERERVAEEMAVSGRKRSTRVSNSRRDDGAAPPLAPGPASNQQEGAGTQMEVDTKGNDVDGEISDEMKVDATFAEEAGNDSESDSSDIAIPPRKRQRRHYRPSDDDGDYNDTIVAVHRKRLSSSGMNMPGDSRGEEDPMDLDQNNETDNTRAEDDSEFNIVSNTRKRKAPQSARASFFEHPANSQQIVRPPSNASSSQALTKVTSIDDDASHPFMLTLNARIAPHKAYTSCVEFFIDIKLAPDTPAPRSRRLRPVSGEDPPRSGYLTATLIDITPEASRWKSELLHPGPNIRPLDHHADSDSTHSDLDELQLTLQNIYTKAGEVRPEFSDHLDDFLPRISLTGPSNNQILCIPEFFLHQPFRGTGLAQGVLQYILYWITTLGSPSVLFPGGTVILSPAAFRTTMEEIKGKRATDEDYLETERKLVGSYEKSGFEVWEGDEERGGRAMTIMGRRI</sequence>
<reference evidence="3" key="1">
    <citation type="journal article" date="2017" name="bioRxiv">
        <title>Conservation of a gene cluster reveals novel cercosporin biosynthetic mechanisms and extends production to the genus Colletotrichum.</title>
        <authorList>
            <person name="de Jonge R."/>
            <person name="Ebert M.K."/>
            <person name="Huitt-Roehl C.R."/>
            <person name="Pal P."/>
            <person name="Suttle J.C."/>
            <person name="Spanner R.E."/>
            <person name="Neubauer J.D."/>
            <person name="Jurick W.M.II."/>
            <person name="Stott K.A."/>
            <person name="Secor G.A."/>
            <person name="Thomma B.P.H.J."/>
            <person name="Van de Peer Y."/>
            <person name="Townsend C.A."/>
            <person name="Bolton M.D."/>
        </authorList>
    </citation>
    <scope>NUCLEOTIDE SEQUENCE [LARGE SCALE GENOMIC DNA]</scope>
    <source>
        <strain evidence="3">CBS538.71</strain>
    </source>
</reference>